<evidence type="ECO:0000313" key="1">
    <source>
        <dbReference type="Proteomes" id="UP000694941"/>
    </source>
</evidence>
<sequence length="133" mass="14833">MTEACPDCKALKFNGETKGMCCATGKIKLPQLGEPPEPLKTLLARYTAESKHFLSNIKKYNSCFQMTSFGAEIVTAQFMPTFKVKGQIYHKAGSLLQFPDGQYKFLQMYFIGDELNARCGISTGMKRSIVSQL</sequence>
<dbReference type="RefSeq" id="XP_013793811.1">
    <property type="nucleotide sequence ID" value="XM_013938357.1"/>
</dbReference>
<dbReference type="PANTHER" id="PTHR45786">
    <property type="entry name" value="DNA BINDING PROTEIN-LIKE"/>
    <property type="match status" value="1"/>
</dbReference>
<dbReference type="Proteomes" id="UP000694941">
    <property type="component" value="Unplaced"/>
</dbReference>
<protein>
    <submittedName>
        <fullName evidence="2">Uncharacterized protein LOC106477832</fullName>
    </submittedName>
</protein>
<keyword evidence="1" id="KW-1185">Reference proteome</keyword>
<gene>
    <name evidence="2" type="primary">LOC106477832</name>
</gene>
<proteinExistence type="predicted"/>
<evidence type="ECO:0000313" key="2">
    <source>
        <dbReference type="RefSeq" id="XP_013793811.1"/>
    </source>
</evidence>
<name>A0ABM1C449_LIMPO</name>
<dbReference type="GeneID" id="106477832"/>
<dbReference type="PANTHER" id="PTHR45786:SF74">
    <property type="entry name" value="ATP-DEPENDENT DNA HELICASE"/>
    <property type="match status" value="1"/>
</dbReference>
<accession>A0ABM1C449</accession>
<reference evidence="2" key="1">
    <citation type="submission" date="2025-08" db="UniProtKB">
        <authorList>
            <consortium name="RefSeq"/>
        </authorList>
    </citation>
    <scope>IDENTIFICATION</scope>
    <source>
        <tissue evidence="2">Muscle</tissue>
    </source>
</reference>
<organism evidence="1 2">
    <name type="scientific">Limulus polyphemus</name>
    <name type="common">Atlantic horseshoe crab</name>
    <dbReference type="NCBI Taxonomy" id="6850"/>
    <lineage>
        <taxon>Eukaryota</taxon>
        <taxon>Metazoa</taxon>
        <taxon>Ecdysozoa</taxon>
        <taxon>Arthropoda</taxon>
        <taxon>Chelicerata</taxon>
        <taxon>Merostomata</taxon>
        <taxon>Xiphosura</taxon>
        <taxon>Limulidae</taxon>
        <taxon>Limulus</taxon>
    </lineage>
</organism>